<sequence length="44" mass="4769">MKSVTGVEVRKSTPELESKAGRSIKMKDRGTHSIARGRVADGKL</sequence>
<dbReference type="Proteomes" id="UP000299102">
    <property type="component" value="Unassembled WGS sequence"/>
</dbReference>
<dbReference type="AlphaFoldDB" id="A0A4C1XV19"/>
<feature type="non-terminal residue" evidence="2">
    <location>
        <position position="44"/>
    </location>
</feature>
<gene>
    <name evidence="2" type="ORF">EVAR_37529_1</name>
</gene>
<evidence type="ECO:0000256" key="1">
    <source>
        <dbReference type="SAM" id="MobiDB-lite"/>
    </source>
</evidence>
<keyword evidence="3" id="KW-1185">Reference proteome</keyword>
<protein>
    <submittedName>
        <fullName evidence="2">Uncharacterized protein</fullName>
    </submittedName>
</protein>
<dbReference type="EMBL" id="BGZK01000947">
    <property type="protein sequence ID" value="GBP66067.1"/>
    <property type="molecule type" value="Genomic_DNA"/>
</dbReference>
<reference evidence="2 3" key="1">
    <citation type="journal article" date="2019" name="Commun. Biol.">
        <title>The bagworm genome reveals a unique fibroin gene that provides high tensile strength.</title>
        <authorList>
            <person name="Kono N."/>
            <person name="Nakamura H."/>
            <person name="Ohtoshi R."/>
            <person name="Tomita M."/>
            <person name="Numata K."/>
            <person name="Arakawa K."/>
        </authorList>
    </citation>
    <scope>NUCLEOTIDE SEQUENCE [LARGE SCALE GENOMIC DNA]</scope>
</reference>
<accession>A0A4C1XV19</accession>
<feature type="region of interest" description="Disordered" evidence="1">
    <location>
        <begin position="1"/>
        <end position="44"/>
    </location>
</feature>
<evidence type="ECO:0000313" key="2">
    <source>
        <dbReference type="EMBL" id="GBP66067.1"/>
    </source>
</evidence>
<feature type="compositionally biased region" description="Basic and acidic residues" evidence="1">
    <location>
        <begin position="8"/>
        <end position="31"/>
    </location>
</feature>
<proteinExistence type="predicted"/>
<name>A0A4C1XV19_EUMVA</name>
<organism evidence="2 3">
    <name type="scientific">Eumeta variegata</name>
    <name type="common">Bagworm moth</name>
    <name type="synonym">Eumeta japonica</name>
    <dbReference type="NCBI Taxonomy" id="151549"/>
    <lineage>
        <taxon>Eukaryota</taxon>
        <taxon>Metazoa</taxon>
        <taxon>Ecdysozoa</taxon>
        <taxon>Arthropoda</taxon>
        <taxon>Hexapoda</taxon>
        <taxon>Insecta</taxon>
        <taxon>Pterygota</taxon>
        <taxon>Neoptera</taxon>
        <taxon>Endopterygota</taxon>
        <taxon>Lepidoptera</taxon>
        <taxon>Glossata</taxon>
        <taxon>Ditrysia</taxon>
        <taxon>Tineoidea</taxon>
        <taxon>Psychidae</taxon>
        <taxon>Oiketicinae</taxon>
        <taxon>Eumeta</taxon>
    </lineage>
</organism>
<evidence type="ECO:0000313" key="3">
    <source>
        <dbReference type="Proteomes" id="UP000299102"/>
    </source>
</evidence>
<comment type="caution">
    <text evidence="2">The sequence shown here is derived from an EMBL/GenBank/DDBJ whole genome shotgun (WGS) entry which is preliminary data.</text>
</comment>